<dbReference type="PANTHER" id="PTHR30153">
    <property type="entry name" value="REPLICATIVE DNA HELICASE DNAB"/>
    <property type="match status" value="1"/>
</dbReference>
<keyword evidence="4 12" id="KW-0378">Hydrolase</keyword>
<evidence type="ECO:0000256" key="3">
    <source>
        <dbReference type="ARBA" id="ARBA00022741"/>
    </source>
</evidence>
<dbReference type="PANTHER" id="PTHR30153:SF2">
    <property type="entry name" value="REPLICATIVE DNA HELICASE"/>
    <property type="match status" value="1"/>
</dbReference>
<evidence type="ECO:0000256" key="1">
    <source>
        <dbReference type="ARBA" id="ARBA00008428"/>
    </source>
</evidence>
<dbReference type="SUPFAM" id="SSF48024">
    <property type="entry name" value="N-terminal domain of DnaB helicase"/>
    <property type="match status" value="1"/>
</dbReference>
<dbReference type="GO" id="GO:0016787">
    <property type="term" value="F:hydrolase activity"/>
    <property type="evidence" value="ECO:0007669"/>
    <property type="project" value="UniProtKB-KW"/>
</dbReference>
<evidence type="ECO:0000259" key="11">
    <source>
        <dbReference type="PROSITE" id="PS51199"/>
    </source>
</evidence>
<dbReference type="Pfam" id="PF00772">
    <property type="entry name" value="DnaB"/>
    <property type="match status" value="1"/>
</dbReference>
<reference evidence="12 13" key="1">
    <citation type="submission" date="2023-07" db="EMBL/GenBank/DDBJ databases">
        <title>Sorghum-associated microbial communities from plants grown in Nebraska, USA.</title>
        <authorList>
            <person name="Schachtman D."/>
        </authorList>
    </citation>
    <scope>NUCLEOTIDE SEQUENCE [LARGE SCALE GENOMIC DNA]</scope>
    <source>
        <strain evidence="12 13">2980</strain>
    </source>
</reference>
<dbReference type="InterPro" id="IPR007693">
    <property type="entry name" value="DNA_helicase_DnaB-like_N"/>
</dbReference>
<keyword evidence="2" id="KW-0235">DNA replication</keyword>
<accession>A0ABU1SE71</accession>
<keyword evidence="13" id="KW-1185">Reference proteome</keyword>
<dbReference type="InterPro" id="IPR016136">
    <property type="entry name" value="DNA_helicase_N/primase_C"/>
</dbReference>
<evidence type="ECO:0000256" key="8">
    <source>
        <dbReference type="ARBA" id="ARBA00023235"/>
    </source>
</evidence>
<feature type="domain" description="SF4 helicase" evidence="11">
    <location>
        <begin position="162"/>
        <end position="422"/>
    </location>
</feature>
<dbReference type="EC" id="5.6.2.3" evidence="9"/>
<evidence type="ECO:0000256" key="10">
    <source>
        <dbReference type="ARBA" id="ARBA00048954"/>
    </source>
</evidence>
<protein>
    <recommendedName>
        <fullName evidence="9">DNA 5'-3' helicase</fullName>
        <ecNumber evidence="9">5.6.2.3</ecNumber>
    </recommendedName>
</protein>
<dbReference type="Pfam" id="PF03796">
    <property type="entry name" value="DnaB_C"/>
    <property type="match status" value="1"/>
</dbReference>
<evidence type="ECO:0000256" key="7">
    <source>
        <dbReference type="ARBA" id="ARBA00023125"/>
    </source>
</evidence>
<dbReference type="PROSITE" id="PS51199">
    <property type="entry name" value="SF4_HELICASE"/>
    <property type="match status" value="1"/>
</dbReference>
<evidence type="ECO:0000313" key="12">
    <source>
        <dbReference type="EMBL" id="MDR6867885.1"/>
    </source>
</evidence>
<dbReference type="InterPro" id="IPR007694">
    <property type="entry name" value="DNA_helicase_DnaB-like_C"/>
</dbReference>
<keyword evidence="8" id="KW-0413">Isomerase</keyword>
<organism evidence="12 13">
    <name type="scientific">Microbacterium resistens</name>
    <dbReference type="NCBI Taxonomy" id="156977"/>
    <lineage>
        <taxon>Bacteria</taxon>
        <taxon>Bacillati</taxon>
        <taxon>Actinomycetota</taxon>
        <taxon>Actinomycetes</taxon>
        <taxon>Micrococcales</taxon>
        <taxon>Microbacteriaceae</taxon>
        <taxon>Microbacterium</taxon>
    </lineage>
</organism>
<dbReference type="EMBL" id="JAVDUM010000010">
    <property type="protein sequence ID" value="MDR6867885.1"/>
    <property type="molecule type" value="Genomic_DNA"/>
</dbReference>
<evidence type="ECO:0000256" key="6">
    <source>
        <dbReference type="ARBA" id="ARBA00022840"/>
    </source>
</evidence>
<name>A0ABU1SE71_9MICO</name>
<keyword evidence="7" id="KW-0238">DNA-binding</keyword>
<dbReference type="InterPro" id="IPR027417">
    <property type="entry name" value="P-loop_NTPase"/>
</dbReference>
<dbReference type="Gene3D" id="1.10.860.10">
    <property type="entry name" value="DNAb Helicase, Chain A"/>
    <property type="match status" value="1"/>
</dbReference>
<dbReference type="GO" id="GO:0003678">
    <property type="term" value="F:DNA helicase activity"/>
    <property type="evidence" value="ECO:0007669"/>
    <property type="project" value="UniProtKB-EC"/>
</dbReference>
<evidence type="ECO:0000313" key="13">
    <source>
        <dbReference type="Proteomes" id="UP001259347"/>
    </source>
</evidence>
<dbReference type="Gene3D" id="3.40.50.300">
    <property type="entry name" value="P-loop containing nucleotide triphosphate hydrolases"/>
    <property type="match status" value="1"/>
</dbReference>
<evidence type="ECO:0000256" key="4">
    <source>
        <dbReference type="ARBA" id="ARBA00022801"/>
    </source>
</evidence>
<dbReference type="InterPro" id="IPR036185">
    <property type="entry name" value="DNA_heli_DnaB-like_N_sf"/>
</dbReference>
<keyword evidence="3" id="KW-0547">Nucleotide-binding</keyword>
<evidence type="ECO:0000256" key="5">
    <source>
        <dbReference type="ARBA" id="ARBA00022806"/>
    </source>
</evidence>
<comment type="similarity">
    <text evidence="1">Belongs to the helicase family. DnaB subfamily.</text>
</comment>
<comment type="caution">
    <text evidence="12">The sequence shown here is derived from an EMBL/GenBank/DDBJ whole genome shotgun (WGS) entry which is preliminary data.</text>
</comment>
<dbReference type="Proteomes" id="UP001259347">
    <property type="component" value="Unassembled WGS sequence"/>
</dbReference>
<comment type="catalytic activity">
    <reaction evidence="10">
        <text>ATP + H2O = ADP + phosphate + H(+)</text>
        <dbReference type="Rhea" id="RHEA:13065"/>
        <dbReference type="ChEBI" id="CHEBI:15377"/>
        <dbReference type="ChEBI" id="CHEBI:15378"/>
        <dbReference type="ChEBI" id="CHEBI:30616"/>
        <dbReference type="ChEBI" id="CHEBI:43474"/>
        <dbReference type="ChEBI" id="CHEBI:456216"/>
        <dbReference type="EC" id="5.6.2.3"/>
    </reaction>
</comment>
<proteinExistence type="inferred from homology"/>
<gene>
    <name evidence="12" type="ORF">J2Y69_002493</name>
</gene>
<evidence type="ECO:0000256" key="9">
    <source>
        <dbReference type="ARBA" id="ARBA00044969"/>
    </source>
</evidence>
<dbReference type="SUPFAM" id="SSF52540">
    <property type="entry name" value="P-loop containing nucleoside triphosphate hydrolases"/>
    <property type="match status" value="1"/>
</dbReference>
<keyword evidence="5 12" id="KW-0347">Helicase</keyword>
<sequence length="426" mass="46243">MMWDRDAERAALGAAMGGPAHAWEVLDVAPPGDFYDPPHEQIATAIHRLAVRGAGTDAILVDDELRSMGSRLPHGEGYVFELTSAASSPTLGGHYARIVADLAARRRLDAAADRVKQIAGDGTTDPEEAIEEARGELDRIVSAKTQRVVRVGDEFGDMLAALAEKPRLVLTPWTAVNRLIGGFRPGCVYVVGARPGAGKTAMAMNAAVGLSRTGLVGFLSLEMSRIELMKRIAAQLGRIHMQALMNNALTEDDWDRARDADRMAAKLDLALSDDASMSPAQIRGWVRSLAHEGELAGLVVDYVQLIQSADPSKDRRLVVGEFSRAMKLIAKEFQIPVLVLSQLNRKSEERMDKKPALSDLRESGDLEQDADVVLLLSRDDRDDSRRGEVDVQIAKNRHGSTGEVSLAWLGHYSLMEDLGGGWEPGA</sequence>
<evidence type="ECO:0000256" key="2">
    <source>
        <dbReference type="ARBA" id="ARBA00022705"/>
    </source>
</evidence>
<keyword evidence="6" id="KW-0067">ATP-binding</keyword>